<proteinExistence type="predicted"/>
<dbReference type="Gene3D" id="3.40.50.300">
    <property type="entry name" value="P-loop containing nucleotide triphosphate hydrolases"/>
    <property type="match status" value="1"/>
</dbReference>
<dbReference type="Proteomes" id="UP000887104">
    <property type="component" value="Unassembled WGS sequence"/>
</dbReference>
<accession>A0ABQ4PJT6</accession>
<keyword evidence="2" id="KW-1185">Reference proteome</keyword>
<dbReference type="PANTHER" id="PTHR36978:SF4">
    <property type="entry name" value="P-LOOP CONTAINING NUCLEOSIDE TRIPHOSPHATE HYDROLASE PROTEIN"/>
    <property type="match status" value="1"/>
</dbReference>
<sequence>MSKVFIIGLPRTGTTSISVAMLDYGFKVAHTAYTKHAFDLADMISDSPCFCDYKQLDKIYPNAKFVYLERDLKRWVPSMQMLIGKMKDNLDLQTGQFNLVLKRTFNQVFELDKNADPCNEKHLVNCYQRHKEQVFTYFSGRDDLLSIDVSDAQSLMSLLQFLNVGYTGEPVFPHLNIGKKVACWEEHKHPNKINANSAGPESRKFFSYADNYKQQIKKRR</sequence>
<name>A0ABQ4PJT6_9GAMM</name>
<gene>
    <name evidence="1" type="ORF">TUM4438_28580</name>
</gene>
<dbReference type="Pfam" id="PF17784">
    <property type="entry name" value="Sulfotransfer_4"/>
    <property type="match status" value="1"/>
</dbReference>
<comment type="caution">
    <text evidence="1">The sequence shown here is derived from an EMBL/GenBank/DDBJ whole genome shotgun (WGS) entry which is preliminary data.</text>
</comment>
<dbReference type="SUPFAM" id="SSF52540">
    <property type="entry name" value="P-loop containing nucleoside triphosphate hydrolases"/>
    <property type="match status" value="1"/>
</dbReference>
<dbReference type="EMBL" id="BPEY01000053">
    <property type="protein sequence ID" value="GIU48044.1"/>
    <property type="molecule type" value="Genomic_DNA"/>
</dbReference>
<reference evidence="1" key="1">
    <citation type="submission" date="2021-05" db="EMBL/GenBank/DDBJ databases">
        <title>Molecular characterization for Shewanella algae harboring chromosomal blaOXA-55-like strains isolated from clinical and environment sample.</title>
        <authorList>
            <person name="Ohama Y."/>
            <person name="Aoki K."/>
            <person name="Harada S."/>
            <person name="Moriya K."/>
            <person name="Ishii Y."/>
            <person name="Tateda K."/>
        </authorList>
    </citation>
    <scope>NUCLEOTIDE SEQUENCE</scope>
    <source>
        <strain evidence="1">JCM 11563</strain>
    </source>
</reference>
<organism evidence="1 2">
    <name type="scientific">Shewanella sairae</name>
    <dbReference type="NCBI Taxonomy" id="190310"/>
    <lineage>
        <taxon>Bacteria</taxon>
        <taxon>Pseudomonadati</taxon>
        <taxon>Pseudomonadota</taxon>
        <taxon>Gammaproteobacteria</taxon>
        <taxon>Alteromonadales</taxon>
        <taxon>Shewanellaceae</taxon>
        <taxon>Shewanella</taxon>
    </lineage>
</organism>
<dbReference type="InterPro" id="IPR027417">
    <property type="entry name" value="P-loop_NTPase"/>
</dbReference>
<protein>
    <submittedName>
        <fullName evidence="1">Sulfotransferase family protein</fullName>
    </submittedName>
</protein>
<dbReference type="PANTHER" id="PTHR36978">
    <property type="entry name" value="P-LOOP CONTAINING NUCLEOTIDE TRIPHOSPHATE HYDROLASE"/>
    <property type="match status" value="1"/>
</dbReference>
<dbReference type="InterPro" id="IPR040632">
    <property type="entry name" value="Sulfotransfer_4"/>
</dbReference>
<evidence type="ECO:0000313" key="1">
    <source>
        <dbReference type="EMBL" id="GIU48044.1"/>
    </source>
</evidence>
<evidence type="ECO:0000313" key="2">
    <source>
        <dbReference type="Proteomes" id="UP000887104"/>
    </source>
</evidence>
<dbReference type="RefSeq" id="WP_220781841.1">
    <property type="nucleotide sequence ID" value="NZ_BPEY01000053.1"/>
</dbReference>